<keyword evidence="1" id="KW-0808">Transferase</keyword>
<dbReference type="InterPro" id="IPR029063">
    <property type="entry name" value="SAM-dependent_MTases_sf"/>
</dbReference>
<dbReference type="EC" id="2.1.1.222" evidence="1"/>
<evidence type="ECO:0000313" key="1">
    <source>
        <dbReference type="EMBL" id="QEF99489.1"/>
    </source>
</evidence>
<organism evidence="1 2">
    <name type="scientific">Stieleria maiorica</name>
    <dbReference type="NCBI Taxonomy" id="2795974"/>
    <lineage>
        <taxon>Bacteria</taxon>
        <taxon>Pseudomonadati</taxon>
        <taxon>Planctomycetota</taxon>
        <taxon>Planctomycetia</taxon>
        <taxon>Pirellulales</taxon>
        <taxon>Pirellulaceae</taxon>
        <taxon>Stieleria</taxon>
    </lineage>
</organism>
<name>A0A5B9MG60_9BACT</name>
<dbReference type="CDD" id="cd02440">
    <property type="entry name" value="AdoMet_MTases"/>
    <property type="match status" value="1"/>
</dbReference>
<dbReference type="Gene3D" id="3.40.50.150">
    <property type="entry name" value="Vaccinia Virus protein VP39"/>
    <property type="match status" value="1"/>
</dbReference>
<dbReference type="SUPFAM" id="SSF53335">
    <property type="entry name" value="S-adenosyl-L-methionine-dependent methyltransferases"/>
    <property type="match status" value="1"/>
</dbReference>
<accession>A0A5B9MG60</accession>
<dbReference type="AlphaFoldDB" id="A0A5B9MG60"/>
<gene>
    <name evidence="1" type="primary">ubiG_1</name>
    <name evidence="1" type="ORF">Mal15_35540</name>
</gene>
<keyword evidence="1" id="KW-0830">Ubiquinone</keyword>
<dbReference type="PANTHER" id="PTHR43861">
    <property type="entry name" value="TRANS-ACONITATE 2-METHYLTRANSFERASE-RELATED"/>
    <property type="match status" value="1"/>
</dbReference>
<dbReference type="GO" id="GO:0032259">
    <property type="term" value="P:methylation"/>
    <property type="evidence" value="ECO:0007669"/>
    <property type="project" value="UniProtKB-KW"/>
</dbReference>
<dbReference type="GO" id="GO:0102208">
    <property type="term" value="F:2-polyprenyl-6-hydroxyphenol methylase activity"/>
    <property type="evidence" value="ECO:0007669"/>
    <property type="project" value="UniProtKB-EC"/>
</dbReference>
<proteinExistence type="predicted"/>
<dbReference type="KEGG" id="smam:Mal15_35540"/>
<keyword evidence="2" id="KW-1185">Reference proteome</keyword>
<evidence type="ECO:0000313" key="2">
    <source>
        <dbReference type="Proteomes" id="UP000321353"/>
    </source>
</evidence>
<dbReference type="Pfam" id="PF13489">
    <property type="entry name" value="Methyltransf_23"/>
    <property type="match status" value="1"/>
</dbReference>
<dbReference type="EMBL" id="CP036264">
    <property type="protein sequence ID" value="QEF99489.1"/>
    <property type="molecule type" value="Genomic_DNA"/>
</dbReference>
<sequence length="341" mass="38537">MKLLCTDKNQSVTADPGDPAIRQTVCPYCRTSDWTDLGNCCELAELGSPDTPEVIREIAEASRDSKLAQCDRCGLLFRCPQPSRDDLRRLYRNLPATIWRYDSSSMGSWMTAKKHLLSQHPGSQPVSVLDVGAFDGGFLKCLPDTWRKYAVEPSPLGQEELRKSKIRWIADSAEDVVLDSEPDGFDVVTLFDVFEHLPDPAETLRVLADLVKPAGRLMVSTCNARHWSWRMMRGQHWYLHSVQHVCFANPAFFRSWGQQHGMKVESHFSHAHQIAGSTARLKHSLEVVHAWATQNGKYYLSRLIQSLPGMGHMAHKQGVVFANTLQDHQLVVFRRLESSTP</sequence>
<protein>
    <submittedName>
        <fullName evidence="1">Ubiquinone biosynthesis O-methyltransferase</fullName>
        <ecNumber evidence="1">2.1.1.222</ecNumber>
    </submittedName>
</protein>
<keyword evidence="1" id="KW-0489">Methyltransferase</keyword>
<reference evidence="1 2" key="1">
    <citation type="submission" date="2019-02" db="EMBL/GenBank/DDBJ databases">
        <title>Planctomycetal bacteria perform biofilm scaping via a novel small molecule.</title>
        <authorList>
            <person name="Jeske O."/>
            <person name="Boedeker C."/>
            <person name="Wiegand S."/>
            <person name="Breitling P."/>
            <person name="Kallscheuer N."/>
            <person name="Jogler M."/>
            <person name="Rohde M."/>
            <person name="Petersen J."/>
            <person name="Medema M.H."/>
            <person name="Surup F."/>
            <person name="Jogler C."/>
        </authorList>
    </citation>
    <scope>NUCLEOTIDE SEQUENCE [LARGE SCALE GENOMIC DNA]</scope>
    <source>
        <strain evidence="1 2">Mal15</strain>
    </source>
</reference>
<dbReference type="RefSeq" id="WP_147868877.1">
    <property type="nucleotide sequence ID" value="NZ_CP036264.1"/>
</dbReference>
<dbReference type="Proteomes" id="UP000321353">
    <property type="component" value="Chromosome"/>
</dbReference>